<dbReference type="PROSITE" id="PS50943">
    <property type="entry name" value="HTH_CROC1"/>
    <property type="match status" value="1"/>
</dbReference>
<dbReference type="InterPro" id="IPR001387">
    <property type="entry name" value="Cro/C1-type_HTH"/>
</dbReference>
<dbReference type="EMBL" id="JARWAN010000042">
    <property type="protein sequence ID" value="MDR5900402.1"/>
    <property type="molecule type" value="Genomic_DNA"/>
</dbReference>
<dbReference type="InterPro" id="IPR010982">
    <property type="entry name" value="Lambda_DNA-bd_dom_sf"/>
</dbReference>
<proteinExistence type="predicted"/>
<dbReference type="Proteomes" id="UP001254564">
    <property type="component" value="Unassembled WGS sequence"/>
</dbReference>
<protein>
    <submittedName>
        <fullName evidence="2">Helix-turn-helix domain-containing protein</fullName>
    </submittedName>
</protein>
<gene>
    <name evidence="2" type="ORF">QC823_15665</name>
</gene>
<keyword evidence="3" id="KW-1185">Reference proteome</keyword>
<evidence type="ECO:0000313" key="3">
    <source>
        <dbReference type="Proteomes" id="UP001254564"/>
    </source>
</evidence>
<dbReference type="Gene3D" id="1.10.260.40">
    <property type="entry name" value="lambda repressor-like DNA-binding domains"/>
    <property type="match status" value="1"/>
</dbReference>
<dbReference type="SUPFAM" id="SSF47413">
    <property type="entry name" value="lambda repressor-like DNA-binding domains"/>
    <property type="match status" value="1"/>
</dbReference>
<comment type="caution">
    <text evidence="2">The sequence shown here is derived from an EMBL/GenBank/DDBJ whole genome shotgun (WGS) entry which is preliminary data.</text>
</comment>
<feature type="domain" description="HTH cro/C1-type" evidence="1">
    <location>
        <begin position="43"/>
        <end position="79"/>
    </location>
</feature>
<dbReference type="Pfam" id="PF01381">
    <property type="entry name" value="HTH_3"/>
    <property type="match status" value="1"/>
</dbReference>
<accession>A0ABU1H9S4</accession>
<evidence type="ECO:0000259" key="1">
    <source>
        <dbReference type="PROSITE" id="PS50943"/>
    </source>
</evidence>
<dbReference type="CDD" id="cd00093">
    <property type="entry name" value="HTH_XRE"/>
    <property type="match status" value="1"/>
</dbReference>
<dbReference type="RefSeq" id="WP_309657278.1">
    <property type="nucleotide sequence ID" value="NZ_JARWAN010000042.1"/>
</dbReference>
<dbReference type="SMART" id="SM00530">
    <property type="entry name" value="HTH_XRE"/>
    <property type="match status" value="1"/>
</dbReference>
<organism evidence="2 3">
    <name type="scientific">Vreelandella vilamensis</name>
    <dbReference type="NCBI Taxonomy" id="531309"/>
    <lineage>
        <taxon>Bacteria</taxon>
        <taxon>Pseudomonadati</taxon>
        <taxon>Pseudomonadota</taxon>
        <taxon>Gammaproteobacteria</taxon>
        <taxon>Oceanospirillales</taxon>
        <taxon>Halomonadaceae</taxon>
        <taxon>Vreelandella</taxon>
    </lineage>
</organism>
<evidence type="ECO:0000313" key="2">
    <source>
        <dbReference type="EMBL" id="MDR5900402.1"/>
    </source>
</evidence>
<reference evidence="2 3" key="1">
    <citation type="submission" date="2023-04" db="EMBL/GenBank/DDBJ databases">
        <title>A long-awaited taxogenomic arrangement of the family Halomonadaceae.</title>
        <authorList>
            <person name="De La Haba R."/>
            <person name="Chuvochina M."/>
            <person name="Wittouck S."/>
            <person name="Arahal D.R."/>
            <person name="Sanchez-Porro C."/>
            <person name="Hugenholtz P."/>
            <person name="Ventosa A."/>
        </authorList>
    </citation>
    <scope>NUCLEOTIDE SEQUENCE [LARGE SCALE GENOMIC DNA]</scope>
    <source>
        <strain evidence="2 3">DSM 21020</strain>
    </source>
</reference>
<name>A0ABU1H9S4_9GAMM</name>
<sequence>MYPPLPFSTQASSGAASTDIAIGDARLAKLEQQGPLRRLLKDVAAVKRERGITQAQMATEMDMSPRTLAEWLQGRRYPKGPGQAILRRWLSTYIPHSER</sequence>